<dbReference type="Proteomes" id="UP000789901">
    <property type="component" value="Unassembled WGS sequence"/>
</dbReference>
<accession>A0ABN7VC05</accession>
<gene>
    <name evidence="1" type="ORF">GMARGA_LOCUS16863</name>
</gene>
<keyword evidence="2" id="KW-1185">Reference proteome</keyword>
<reference evidence="1 2" key="1">
    <citation type="submission" date="2021-06" db="EMBL/GenBank/DDBJ databases">
        <authorList>
            <person name="Kallberg Y."/>
            <person name="Tangrot J."/>
            <person name="Rosling A."/>
        </authorList>
    </citation>
    <scope>NUCLEOTIDE SEQUENCE [LARGE SCALE GENOMIC DNA]</scope>
    <source>
        <strain evidence="1 2">120-4 pot B 10/14</strain>
    </source>
</reference>
<name>A0ABN7VC05_GIGMA</name>
<feature type="non-terminal residue" evidence="1">
    <location>
        <position position="1"/>
    </location>
</feature>
<organism evidence="1 2">
    <name type="scientific">Gigaspora margarita</name>
    <dbReference type="NCBI Taxonomy" id="4874"/>
    <lineage>
        <taxon>Eukaryota</taxon>
        <taxon>Fungi</taxon>
        <taxon>Fungi incertae sedis</taxon>
        <taxon>Mucoromycota</taxon>
        <taxon>Glomeromycotina</taxon>
        <taxon>Glomeromycetes</taxon>
        <taxon>Diversisporales</taxon>
        <taxon>Gigasporaceae</taxon>
        <taxon>Gigaspora</taxon>
    </lineage>
</organism>
<comment type="caution">
    <text evidence="1">The sequence shown here is derived from an EMBL/GenBank/DDBJ whole genome shotgun (WGS) entry which is preliminary data.</text>
</comment>
<evidence type="ECO:0000313" key="2">
    <source>
        <dbReference type="Proteomes" id="UP000789901"/>
    </source>
</evidence>
<sequence length="173" mass="20371">SYLSFFGTLTIFAWQQNFRTKAAYIKILPSSEQREKSLREGWSIHLDQGKIYRTTPGKFDVTETEKFIKENSAKRVLTKKTDKTRNSITIITDDREDSMINNVFRSRHNTKRPLRSIQNKSTTGSNRIELGKKRVKQNEQEIKLTQDENLFKKDSILEQILNRLQKIEEKQGF</sequence>
<evidence type="ECO:0000313" key="1">
    <source>
        <dbReference type="EMBL" id="CAG8755516.1"/>
    </source>
</evidence>
<proteinExistence type="predicted"/>
<protein>
    <submittedName>
        <fullName evidence="1">33794_t:CDS:1</fullName>
    </submittedName>
</protein>
<dbReference type="EMBL" id="CAJVQB010012444">
    <property type="protein sequence ID" value="CAG8755516.1"/>
    <property type="molecule type" value="Genomic_DNA"/>
</dbReference>